<dbReference type="Pfam" id="PF00152">
    <property type="entry name" value="tRNA-synt_2"/>
    <property type="match status" value="1"/>
</dbReference>
<feature type="domain" description="Aminoacyl-transfer RNA synthetases class-II family profile" evidence="4">
    <location>
        <begin position="17"/>
        <end position="320"/>
    </location>
</feature>
<dbReference type="GO" id="GO:0016874">
    <property type="term" value="F:ligase activity"/>
    <property type="evidence" value="ECO:0007669"/>
    <property type="project" value="UniProtKB-KW"/>
</dbReference>
<gene>
    <name evidence="5" type="ORF">EF096_00440</name>
</gene>
<reference evidence="5 6" key="1">
    <citation type="submission" date="2018-11" db="EMBL/GenBank/DDBJ databases">
        <authorList>
            <person name="Jang G.I."/>
            <person name="Hwang C.Y."/>
        </authorList>
    </citation>
    <scope>NUCLEOTIDE SEQUENCE [LARGE SCALE GENOMIC DNA]</scope>
    <source>
        <strain evidence="5 6">SSM26</strain>
    </source>
</reference>
<keyword evidence="2" id="KW-0547">Nucleotide-binding</keyword>
<organism evidence="5 6">
    <name type="scientific">Pseudomonas neustonica</name>
    <dbReference type="NCBI Taxonomy" id="2487346"/>
    <lineage>
        <taxon>Bacteria</taxon>
        <taxon>Pseudomonadati</taxon>
        <taxon>Pseudomonadota</taxon>
        <taxon>Gammaproteobacteria</taxon>
        <taxon>Pseudomonadales</taxon>
        <taxon>Pseudomonadaceae</taxon>
        <taxon>Pseudomonas</taxon>
    </lineage>
</organism>
<keyword evidence="3" id="KW-0067">ATP-binding</keyword>
<name>A0ABX9XQQ0_9PSED</name>
<comment type="caution">
    <text evidence="5">The sequence shown here is derived from an EMBL/GenBank/DDBJ whole genome shotgun (WGS) entry which is preliminary data.</text>
</comment>
<accession>A0ABX9XQQ0</accession>
<dbReference type="InterPro" id="IPR004364">
    <property type="entry name" value="Aa-tRNA-synt_II"/>
</dbReference>
<evidence type="ECO:0000256" key="3">
    <source>
        <dbReference type="ARBA" id="ARBA00022840"/>
    </source>
</evidence>
<evidence type="ECO:0000259" key="4">
    <source>
        <dbReference type="PROSITE" id="PS50862"/>
    </source>
</evidence>
<dbReference type="InterPro" id="IPR006195">
    <property type="entry name" value="aa-tRNA-synth_II"/>
</dbReference>
<dbReference type="PROSITE" id="PS50862">
    <property type="entry name" value="AA_TRNA_LIGASE_II"/>
    <property type="match status" value="1"/>
</dbReference>
<evidence type="ECO:0000256" key="2">
    <source>
        <dbReference type="ARBA" id="ARBA00022741"/>
    </source>
</evidence>
<dbReference type="EMBL" id="RKKU01000001">
    <property type="protein sequence ID" value="ROZ88203.1"/>
    <property type="molecule type" value="Genomic_DNA"/>
</dbReference>
<keyword evidence="6" id="KW-1185">Reference proteome</keyword>
<evidence type="ECO:0000313" key="5">
    <source>
        <dbReference type="EMBL" id="ROZ88203.1"/>
    </source>
</evidence>
<dbReference type="PANTHER" id="PTHR42918:SF6">
    <property type="entry name" value="ELONGATION FACTOR P--(R)-BETA-LYSINE LIGASE"/>
    <property type="match status" value="1"/>
</dbReference>
<dbReference type="NCBIfam" id="TIGR00462">
    <property type="entry name" value="genX"/>
    <property type="match status" value="1"/>
</dbReference>
<dbReference type="Gene3D" id="3.30.930.10">
    <property type="entry name" value="Bira Bifunctional Protein, Domain 2"/>
    <property type="match status" value="1"/>
</dbReference>
<evidence type="ECO:0000313" key="6">
    <source>
        <dbReference type="Proteomes" id="UP000275199"/>
    </source>
</evidence>
<dbReference type="InterPro" id="IPR045864">
    <property type="entry name" value="aa-tRNA-synth_II/BPL/LPL"/>
</dbReference>
<keyword evidence="5" id="KW-0648">Protein biosynthesis</keyword>
<dbReference type="RefSeq" id="WP_123887636.1">
    <property type="nucleotide sequence ID" value="NZ_RKKU01000001.1"/>
</dbReference>
<evidence type="ECO:0000256" key="1">
    <source>
        <dbReference type="ARBA" id="ARBA00022598"/>
    </source>
</evidence>
<proteinExistence type="predicted"/>
<dbReference type="GO" id="GO:0003746">
    <property type="term" value="F:translation elongation factor activity"/>
    <property type="evidence" value="ECO:0007669"/>
    <property type="project" value="UniProtKB-KW"/>
</dbReference>
<keyword evidence="5" id="KW-0251">Elongation factor</keyword>
<dbReference type="NCBIfam" id="NF006828">
    <property type="entry name" value="PRK09350.1"/>
    <property type="match status" value="1"/>
</dbReference>
<dbReference type="InterPro" id="IPR004525">
    <property type="entry name" value="EpmA"/>
</dbReference>
<sequence length="320" mass="35828">MTVDWRPSASLEALHRRAAIINQIRRFFAERDVLEVDTPCLSAAAVSDPHLFPFSTDFVPEGAAIAQRFYLHTSPEYPMKRLLAAGSGAIWQLCKVYRNGEVGSRHNPEFSMLEWYRPGFDHHRLMDEVDDLVMQVLDCKPARRVSYSAIFAEHTGLDIYRCSDQQLQQVALERTGFSGELSRDGWLNLLFSHCVEVELLEPTMVYAFPASQAALAKVVEGDDRVPSAARFELFVAGMELANGYFELTDAQEQARRFEADRQQRLALGYPDLPLDQPLLSALKSGLPDCAGVALGVDRLIMLALGASRIDQVLAFDFSRA</sequence>
<protein>
    <submittedName>
        <fullName evidence="5">Elongation factor P--(R)-beta-lysine ligase</fullName>
    </submittedName>
</protein>
<dbReference type="SUPFAM" id="SSF55681">
    <property type="entry name" value="Class II aaRS and biotin synthetases"/>
    <property type="match status" value="1"/>
</dbReference>
<dbReference type="PANTHER" id="PTHR42918">
    <property type="entry name" value="LYSYL-TRNA SYNTHETASE"/>
    <property type="match status" value="1"/>
</dbReference>
<keyword evidence="1 5" id="KW-0436">Ligase</keyword>
<dbReference type="Proteomes" id="UP000275199">
    <property type="component" value="Unassembled WGS sequence"/>
</dbReference>